<dbReference type="GeneID" id="99685695"/>
<dbReference type="Proteomes" id="UP000295106">
    <property type="component" value="Unassembled WGS sequence"/>
</dbReference>
<sequence length="97" mass="10251">MLVRFRCKVRGDVAMLPADVDRLLGAMGVAPAPQGILKPEAMAAARRSIEAAIVQDEAAPAAAPADDDAVSLRQRAWPLLEMMKAAQQEGEAIVWGG</sequence>
<evidence type="ECO:0000313" key="2">
    <source>
        <dbReference type="Proteomes" id="UP000295106"/>
    </source>
</evidence>
<dbReference type="RefSeq" id="WP_132645998.1">
    <property type="nucleotide sequence ID" value="NZ_CP181386.1"/>
</dbReference>
<dbReference type="AlphaFoldDB" id="A0A4R2MKF6"/>
<proteinExistence type="predicted"/>
<name>A0A4R2MKF6_RUBGE</name>
<organism evidence="1 2">
    <name type="scientific">Rubrivivax gelatinosus</name>
    <name type="common">Rhodocyclus gelatinosus</name>
    <name type="synonym">Rhodopseudomonas gelatinosa</name>
    <dbReference type="NCBI Taxonomy" id="28068"/>
    <lineage>
        <taxon>Bacteria</taxon>
        <taxon>Pseudomonadati</taxon>
        <taxon>Pseudomonadota</taxon>
        <taxon>Betaproteobacteria</taxon>
        <taxon>Burkholderiales</taxon>
        <taxon>Sphaerotilaceae</taxon>
        <taxon>Rubrivivax</taxon>
    </lineage>
</organism>
<dbReference type="EMBL" id="SLXD01000004">
    <property type="protein sequence ID" value="TCP03436.1"/>
    <property type="molecule type" value="Genomic_DNA"/>
</dbReference>
<reference evidence="1 2" key="1">
    <citation type="submission" date="2019-03" db="EMBL/GenBank/DDBJ databases">
        <title>Genomic Encyclopedia of Type Strains, Phase IV (KMG-IV): sequencing the most valuable type-strain genomes for metagenomic binning, comparative biology and taxonomic classification.</title>
        <authorList>
            <person name="Goeker M."/>
        </authorList>
    </citation>
    <scope>NUCLEOTIDE SEQUENCE [LARGE SCALE GENOMIC DNA]</scope>
    <source>
        <strain evidence="1 2">DSM 1709</strain>
    </source>
</reference>
<gene>
    <name evidence="1" type="ORF">EV684_104157</name>
</gene>
<dbReference type="Pfam" id="PF08895">
    <property type="entry name" value="DUF1840"/>
    <property type="match status" value="1"/>
</dbReference>
<comment type="caution">
    <text evidence="1">The sequence shown here is derived from an EMBL/GenBank/DDBJ whole genome shotgun (WGS) entry which is preliminary data.</text>
</comment>
<protein>
    <submittedName>
        <fullName evidence="1">Uncharacterized protein DUF1840</fullName>
    </submittedName>
</protein>
<dbReference type="OrthoDB" id="5296629at2"/>
<evidence type="ECO:0000313" key="1">
    <source>
        <dbReference type="EMBL" id="TCP03436.1"/>
    </source>
</evidence>
<dbReference type="InterPro" id="IPR014991">
    <property type="entry name" value="DUF1840"/>
</dbReference>
<accession>A0A4R2MKF6</accession>